<name>A0A075WIB8_ARCFL</name>
<organism evidence="2 3">
    <name type="scientific">Archaeoglobus fulgidus DSM 8774</name>
    <dbReference type="NCBI Taxonomy" id="1344584"/>
    <lineage>
        <taxon>Archaea</taxon>
        <taxon>Methanobacteriati</taxon>
        <taxon>Methanobacteriota</taxon>
        <taxon>Archaeoglobi</taxon>
        <taxon>Archaeoglobales</taxon>
        <taxon>Archaeoglobaceae</taxon>
        <taxon>Archaeoglobus</taxon>
    </lineage>
</organism>
<dbReference type="InterPro" id="IPR016195">
    <property type="entry name" value="Pol/histidinol_Pase-like"/>
</dbReference>
<dbReference type="Pfam" id="PF13263">
    <property type="entry name" value="PHP_C"/>
    <property type="match status" value="1"/>
</dbReference>
<gene>
    <name evidence="2" type="ORF">AFULGI_00005150</name>
</gene>
<dbReference type="CDD" id="cd07432">
    <property type="entry name" value="PHP_HisPPase"/>
    <property type="match status" value="1"/>
</dbReference>
<evidence type="ECO:0000313" key="3">
    <source>
        <dbReference type="Proteomes" id="UP000028501"/>
    </source>
</evidence>
<protein>
    <submittedName>
        <fullName evidence="2">Putative metal-dependent phosphoesterase (PHP family)</fullName>
    </submittedName>
</protein>
<dbReference type="PANTHER" id="PTHR42924">
    <property type="entry name" value="EXONUCLEASE"/>
    <property type="match status" value="1"/>
</dbReference>
<dbReference type="HOGENOM" id="CLU_072983_3_0_2"/>
<dbReference type="EMBL" id="CP006577">
    <property type="protein sequence ID" value="AIG97323.1"/>
    <property type="molecule type" value="Genomic_DNA"/>
</dbReference>
<dbReference type="GO" id="GO:0035312">
    <property type="term" value="F:5'-3' DNA exonuclease activity"/>
    <property type="evidence" value="ECO:0007669"/>
    <property type="project" value="TreeGrafter"/>
</dbReference>
<accession>A0A075WIB8</accession>
<feature type="domain" description="Polymerase/histidinol phosphatase N-terminal" evidence="1">
    <location>
        <begin position="4"/>
        <end position="71"/>
    </location>
</feature>
<reference evidence="2 3" key="1">
    <citation type="submission" date="2013-07" db="EMBL/GenBank/DDBJ databases">
        <title>Genome of Archaeoglobus fulgidus.</title>
        <authorList>
            <person name="Fiebig A."/>
            <person name="Birkeland N.-K."/>
        </authorList>
    </citation>
    <scope>NUCLEOTIDE SEQUENCE [LARGE SCALE GENOMIC DNA]</scope>
    <source>
        <strain evidence="2 3">DSM 8774</strain>
    </source>
</reference>
<sequence>MLRAELHVHSSFSDGRDGVRKILEAAVEKKLEVIAITDHDTVQGSLEAIDIVKEEHLPLKVLPGCEVTASTGHVLVYGITKDIEPRMSVEETCKIARELGGVCFLAHPFDFIRKGSVRLKDFKMVDGIETFNAKSYFNFLAKRYAKKLSKPEIAGSDAHSARAVGLAINYLPDEFDLLNALFHARFDGRRVSIRERLAFLRFRLNQRL</sequence>
<dbReference type="InterPro" id="IPR004013">
    <property type="entry name" value="PHP_dom"/>
</dbReference>
<dbReference type="GeneID" id="24794045"/>
<dbReference type="SMART" id="SM00481">
    <property type="entry name" value="POLIIIAc"/>
    <property type="match status" value="1"/>
</dbReference>
<dbReference type="KEGG" id="afg:AFULGI_00005150"/>
<dbReference type="Pfam" id="PF02811">
    <property type="entry name" value="PHP"/>
    <property type="match status" value="1"/>
</dbReference>
<dbReference type="PANTHER" id="PTHR42924:SF3">
    <property type="entry name" value="POLYMERASE_HISTIDINOL PHOSPHATASE N-TERMINAL DOMAIN-CONTAINING PROTEIN"/>
    <property type="match status" value="1"/>
</dbReference>
<dbReference type="Proteomes" id="UP000028501">
    <property type="component" value="Chromosome"/>
</dbReference>
<dbReference type="SUPFAM" id="SSF89550">
    <property type="entry name" value="PHP domain-like"/>
    <property type="match status" value="1"/>
</dbReference>
<evidence type="ECO:0000313" key="2">
    <source>
        <dbReference type="EMBL" id="AIG97323.1"/>
    </source>
</evidence>
<dbReference type="Gene3D" id="3.20.20.140">
    <property type="entry name" value="Metal-dependent hydrolases"/>
    <property type="match status" value="1"/>
</dbReference>
<dbReference type="AlphaFoldDB" id="A0A075WIB8"/>
<dbReference type="InterPro" id="IPR003141">
    <property type="entry name" value="Pol/His_phosphatase_N"/>
</dbReference>
<evidence type="ECO:0000259" key="1">
    <source>
        <dbReference type="SMART" id="SM00481"/>
    </source>
</evidence>
<dbReference type="GO" id="GO:0004534">
    <property type="term" value="F:5'-3' RNA exonuclease activity"/>
    <property type="evidence" value="ECO:0007669"/>
    <property type="project" value="TreeGrafter"/>
</dbReference>
<proteinExistence type="predicted"/>
<dbReference type="RefSeq" id="WP_010878012.1">
    <property type="nucleotide sequence ID" value="NZ_CP006577.1"/>
</dbReference>
<dbReference type="InterPro" id="IPR052018">
    <property type="entry name" value="PHP_domain"/>
</dbReference>